<feature type="non-terminal residue" evidence="2">
    <location>
        <position position="1"/>
    </location>
</feature>
<dbReference type="GO" id="GO:0005524">
    <property type="term" value="F:ATP binding"/>
    <property type="evidence" value="ECO:0007669"/>
    <property type="project" value="InterPro"/>
</dbReference>
<dbReference type="EMBL" id="JAAGYP010000946">
    <property type="protein sequence ID" value="NEN74580.1"/>
    <property type="molecule type" value="Genomic_DNA"/>
</dbReference>
<proteinExistence type="predicted"/>
<feature type="domain" description="Transport-associated OB type 2" evidence="1">
    <location>
        <begin position="19"/>
        <end position="97"/>
    </location>
</feature>
<reference evidence="2 3" key="1">
    <citation type="submission" date="2020-02" db="EMBL/GenBank/DDBJ databases">
        <authorList>
            <person name="Subbiah M."/>
            <person name="Call D."/>
        </authorList>
    </citation>
    <scope>NUCLEOTIDE SEQUENCE [LARGE SCALE GENOMIC DNA]</scope>
    <source>
        <strain evidence="2 3">8375wB1</strain>
    </source>
</reference>
<dbReference type="Pfam" id="PF08402">
    <property type="entry name" value="TOBE_2"/>
    <property type="match status" value="1"/>
</dbReference>
<dbReference type="InterPro" id="IPR008995">
    <property type="entry name" value="Mo/tungstate-bd_C_term_dom"/>
</dbReference>
<dbReference type="InterPro" id="IPR013611">
    <property type="entry name" value="Transp-assoc_OB_typ2"/>
</dbReference>
<accession>A0A8T6QIW5</accession>
<name>A0A8T6QIW5_ECOLX</name>
<gene>
    <name evidence="2" type="ORF">G3W53_32265</name>
</gene>
<evidence type="ECO:0000313" key="3">
    <source>
        <dbReference type="Proteomes" id="UP000471360"/>
    </source>
</evidence>
<organism evidence="2 3">
    <name type="scientific">Escherichia coli</name>
    <dbReference type="NCBI Taxonomy" id="562"/>
    <lineage>
        <taxon>Bacteria</taxon>
        <taxon>Pseudomonadati</taxon>
        <taxon>Pseudomonadota</taxon>
        <taxon>Gammaproteobacteria</taxon>
        <taxon>Enterobacterales</taxon>
        <taxon>Enterobacteriaceae</taxon>
        <taxon>Escherichia</taxon>
    </lineage>
</organism>
<dbReference type="AlphaFoldDB" id="A0A8T6QIW5"/>
<evidence type="ECO:0000259" key="1">
    <source>
        <dbReference type="Pfam" id="PF08402"/>
    </source>
</evidence>
<comment type="caution">
    <text evidence="2">The sequence shown here is derived from an EMBL/GenBank/DDBJ whole genome shotgun (WGS) entry which is preliminary data.</text>
</comment>
<dbReference type="Proteomes" id="UP000471360">
    <property type="component" value="Unassembled WGS sequence"/>
</dbReference>
<dbReference type="GO" id="GO:0043190">
    <property type="term" value="C:ATP-binding cassette (ABC) transporter complex"/>
    <property type="evidence" value="ECO:0007669"/>
    <property type="project" value="InterPro"/>
</dbReference>
<sequence>SVVDAVPVNVSRPGERTTVSIRPERVEFRPERLPPGAHLLDAEVLEFVYMGDTFRTRLRVAGNDNFVMKCRNAQGQRRLAPGETVRIGWLPEDCRALDAA</sequence>
<dbReference type="GO" id="GO:0022857">
    <property type="term" value="F:transmembrane transporter activity"/>
    <property type="evidence" value="ECO:0007669"/>
    <property type="project" value="InterPro"/>
</dbReference>
<protein>
    <submittedName>
        <fullName evidence="2">TOBE domain-containing protein</fullName>
    </submittedName>
</protein>
<dbReference type="SUPFAM" id="SSF50331">
    <property type="entry name" value="MOP-like"/>
    <property type="match status" value="1"/>
</dbReference>
<evidence type="ECO:0000313" key="2">
    <source>
        <dbReference type="EMBL" id="NEN74580.1"/>
    </source>
</evidence>